<comment type="caution">
    <text evidence="1">The sequence shown here is derived from an EMBL/GenBank/DDBJ whole genome shotgun (WGS) entry which is preliminary data.</text>
</comment>
<name>A0ABU8U0E9_9ACTN</name>
<evidence type="ECO:0000313" key="1">
    <source>
        <dbReference type="EMBL" id="MEJ8641343.1"/>
    </source>
</evidence>
<reference evidence="1 2" key="1">
    <citation type="submission" date="2024-03" db="EMBL/GenBank/DDBJ databases">
        <title>Novel Streptomyces species of biotechnological and ecological value are a feature of Machair soil.</title>
        <authorList>
            <person name="Prole J.R."/>
            <person name="Goodfellow M."/>
            <person name="Allenby N."/>
            <person name="Ward A.C."/>
        </authorList>
    </citation>
    <scope>NUCLEOTIDE SEQUENCE [LARGE SCALE GENOMIC DNA]</scope>
    <source>
        <strain evidence="1 2">MS1.HAVA.3</strain>
    </source>
</reference>
<accession>A0ABU8U0E9</accession>
<sequence length="54" mass="5879">MISPSLDDGAREDLKQLVDADPCFTLRLDASAVEVQVEDFDGLDHVRLVVIPGP</sequence>
<protein>
    <submittedName>
        <fullName evidence="1">Uncharacterized protein</fullName>
    </submittedName>
</protein>
<evidence type="ECO:0000313" key="2">
    <source>
        <dbReference type="Proteomes" id="UP001382904"/>
    </source>
</evidence>
<organism evidence="1 2">
    <name type="scientific">Streptomyces caledonius</name>
    <dbReference type="NCBI Taxonomy" id="3134107"/>
    <lineage>
        <taxon>Bacteria</taxon>
        <taxon>Bacillati</taxon>
        <taxon>Actinomycetota</taxon>
        <taxon>Actinomycetes</taxon>
        <taxon>Kitasatosporales</taxon>
        <taxon>Streptomycetaceae</taxon>
        <taxon>Streptomyces</taxon>
    </lineage>
</organism>
<dbReference type="Proteomes" id="UP001382904">
    <property type="component" value="Unassembled WGS sequence"/>
</dbReference>
<keyword evidence="2" id="KW-1185">Reference proteome</keyword>
<dbReference type="EMBL" id="JBBKAM010000002">
    <property type="protein sequence ID" value="MEJ8641343.1"/>
    <property type="molecule type" value="Genomic_DNA"/>
</dbReference>
<gene>
    <name evidence="1" type="ORF">WKI68_07400</name>
</gene>
<proteinExistence type="predicted"/>